<dbReference type="GO" id="GO:0003964">
    <property type="term" value="F:RNA-directed DNA polymerase activity"/>
    <property type="evidence" value="ECO:0007669"/>
    <property type="project" value="UniProtKB-KW"/>
</dbReference>
<feature type="region of interest" description="Disordered" evidence="1">
    <location>
        <begin position="770"/>
        <end position="795"/>
    </location>
</feature>
<keyword evidence="4" id="KW-0695">RNA-directed DNA polymerase</keyword>
<feature type="region of interest" description="Disordered" evidence="1">
    <location>
        <begin position="256"/>
        <end position="283"/>
    </location>
</feature>
<feature type="domain" description="Reverse transcriptase" evidence="3">
    <location>
        <begin position="427"/>
        <end position="554"/>
    </location>
</feature>
<dbReference type="AlphaFoldDB" id="A0A6L2JE11"/>
<keyword evidence="2" id="KW-1133">Transmembrane helix</keyword>
<dbReference type="Pfam" id="PF00078">
    <property type="entry name" value="RVT_1"/>
    <property type="match status" value="1"/>
</dbReference>
<keyword evidence="4" id="KW-0548">Nucleotidyltransferase</keyword>
<evidence type="ECO:0000256" key="1">
    <source>
        <dbReference type="SAM" id="MobiDB-lite"/>
    </source>
</evidence>
<evidence type="ECO:0000259" key="3">
    <source>
        <dbReference type="Pfam" id="PF00078"/>
    </source>
</evidence>
<dbReference type="InterPro" id="IPR000477">
    <property type="entry name" value="RT_dom"/>
</dbReference>
<sequence>MVLEIRKQQKIPDQQSVPERDAFIANKRSKVGKRFGFVCFLGVKNEEQLARYLASIWTWSCHLFAPVARFNRQEKKDMLPKKVMENMNNFLPTQKVKQAGSSQNKKSHASTLYGDADSKVEKHEIKRKRITLSDEELVQVTDPRDVAIVKRMVWVEILRLPLFSWGSNAYKKVASAVGKFMFFENDSSSSMSLGRVCVATRHKSFISDLVLVTIYGEDYKAYVQELGSWSINLDDTSSQESETNFKVDIEFDNDKDANSVSESDDEKDIQKTLNVSQKSNDERKAQEEYIYSNDVNITCKEVVPETQMDRMSNSSFLQSKSGKCPTHFEKLKRNGIRGISVVHEMSRLVEVEEKLRKHEVIRKLKDIEEKIDSNTALDSEKEDRMELLKERGNIQHLDGMVLMQKDRVKWDVKGDENSIFFHGILKQKRLSKVIDKVVCKEQSAFISGIFMLDGPLMLSEIISWYKKKKINLMLFKVDFEKAFNTVSWKFLDHMLSSLGFGNKWCKWINVFLQSARAFILINRIPTSEFSIKRGLRQGDPLSPFLFIIVMEGLHIAQDMINIIRVLYMFYLASGLKINVSKSIVCGLGLNPQDIEDMACDTREKWFFYSLLERFLEMAMNWKRQVEGSENEAALDSLVSDLATFISLMSLTRGDGALMEMVFFRFMQRVFLLTLVCSLLVLHALDGLIFFLVRAAFVASPNGVLDLDNHLSPESGPSEGSLPPVPVAPMVLPFLCWDNSEPDTKLPERHVSSAPHDAMVARWRSRVASQPSLLSRSSSPTTSTSEIPTAPITPAPHAIVAPSTNIISPIDAPLRVHRRRAILIRPGQDIPVGRLYRTHSGGLYRALTTRNLIGPLHSHRLELRYTSHHLDRFTSGSSSYHSSSYYSSSDCSTTYHSLSGHSTSDQTLSRHTSPVTTIADLSTSWRFIYTPLTRTSWGSKAYHHWRSAPLSTMYPLMTFESSAGDSSSKSFARPSRKRYRSLPAIVTLPIPTLGALVPTRDVLLPPRKRFRDSYSPKDSIEEDIDADVLAYIKTDVEVDDGICMEVSVKVVREDKEEYEAESSTRGIAEVRIDRVIEPVVVVRVILIWSVSIGHRQLEADSLIASGQRAGFLDCVATLEMSNIRL</sequence>
<evidence type="ECO:0000313" key="4">
    <source>
        <dbReference type="EMBL" id="GEU34817.1"/>
    </source>
</evidence>
<gene>
    <name evidence="4" type="ORF">Tci_006795</name>
</gene>
<dbReference type="PANTHER" id="PTHR31635:SF196">
    <property type="entry name" value="REVERSE TRANSCRIPTASE DOMAIN-CONTAINING PROTEIN-RELATED"/>
    <property type="match status" value="1"/>
</dbReference>
<dbReference type="EMBL" id="BKCJ010000621">
    <property type="protein sequence ID" value="GEU34817.1"/>
    <property type="molecule type" value="Genomic_DNA"/>
</dbReference>
<evidence type="ECO:0000256" key="2">
    <source>
        <dbReference type="SAM" id="Phobius"/>
    </source>
</evidence>
<keyword evidence="2" id="KW-0812">Transmembrane</keyword>
<keyword evidence="4" id="KW-0808">Transferase</keyword>
<organism evidence="4">
    <name type="scientific">Tanacetum cinerariifolium</name>
    <name type="common">Dalmatian daisy</name>
    <name type="synonym">Chrysanthemum cinerariifolium</name>
    <dbReference type="NCBI Taxonomy" id="118510"/>
    <lineage>
        <taxon>Eukaryota</taxon>
        <taxon>Viridiplantae</taxon>
        <taxon>Streptophyta</taxon>
        <taxon>Embryophyta</taxon>
        <taxon>Tracheophyta</taxon>
        <taxon>Spermatophyta</taxon>
        <taxon>Magnoliopsida</taxon>
        <taxon>eudicotyledons</taxon>
        <taxon>Gunneridae</taxon>
        <taxon>Pentapetalae</taxon>
        <taxon>asterids</taxon>
        <taxon>campanulids</taxon>
        <taxon>Asterales</taxon>
        <taxon>Asteraceae</taxon>
        <taxon>Asteroideae</taxon>
        <taxon>Anthemideae</taxon>
        <taxon>Anthemidinae</taxon>
        <taxon>Tanacetum</taxon>
    </lineage>
</organism>
<dbReference type="PANTHER" id="PTHR31635">
    <property type="entry name" value="REVERSE TRANSCRIPTASE DOMAIN-CONTAINING PROTEIN-RELATED"/>
    <property type="match status" value="1"/>
</dbReference>
<proteinExistence type="predicted"/>
<feature type="transmembrane region" description="Helical" evidence="2">
    <location>
        <begin position="669"/>
        <end position="692"/>
    </location>
</feature>
<reference evidence="4" key="1">
    <citation type="journal article" date="2019" name="Sci. Rep.">
        <title>Draft genome of Tanacetum cinerariifolium, the natural source of mosquito coil.</title>
        <authorList>
            <person name="Yamashiro T."/>
            <person name="Shiraishi A."/>
            <person name="Satake H."/>
            <person name="Nakayama K."/>
        </authorList>
    </citation>
    <scope>NUCLEOTIDE SEQUENCE</scope>
</reference>
<keyword evidence="2" id="KW-0472">Membrane</keyword>
<comment type="caution">
    <text evidence="4">The sequence shown here is derived from an EMBL/GenBank/DDBJ whole genome shotgun (WGS) entry which is preliminary data.</text>
</comment>
<protein>
    <submittedName>
        <fullName evidence="4">Putative RNA-directed DNA polymerase, eukaryota, reverse transcriptase zinc-binding domain protein</fullName>
    </submittedName>
</protein>
<name>A0A6L2JE11_TANCI</name>
<accession>A0A6L2JE11</accession>